<protein>
    <submittedName>
        <fullName evidence="1">Uncharacterized protein</fullName>
    </submittedName>
</protein>
<name>A0ABS7F1A4_9PROT</name>
<dbReference type="RefSeq" id="WP_220117046.1">
    <property type="nucleotide sequence ID" value="NZ_JAHZUY010000013.1"/>
</dbReference>
<dbReference type="InterPro" id="IPR029055">
    <property type="entry name" value="Ntn_hydrolases_N"/>
</dbReference>
<organism evidence="1 2">
    <name type="scientific">Caldovatus aquaticus</name>
    <dbReference type="NCBI Taxonomy" id="2865671"/>
    <lineage>
        <taxon>Bacteria</taxon>
        <taxon>Pseudomonadati</taxon>
        <taxon>Pseudomonadota</taxon>
        <taxon>Alphaproteobacteria</taxon>
        <taxon>Acetobacterales</taxon>
        <taxon>Roseomonadaceae</taxon>
        <taxon>Caldovatus</taxon>
    </lineage>
</organism>
<keyword evidence="2" id="KW-1185">Reference proteome</keyword>
<accession>A0ABS7F1A4</accession>
<evidence type="ECO:0000313" key="2">
    <source>
        <dbReference type="Proteomes" id="UP001519924"/>
    </source>
</evidence>
<evidence type="ECO:0000313" key="1">
    <source>
        <dbReference type="EMBL" id="MBW8269288.1"/>
    </source>
</evidence>
<dbReference type="Gene3D" id="3.60.20.10">
    <property type="entry name" value="Glutamine Phosphoribosylpyrophosphate, subunit 1, domain 1"/>
    <property type="match status" value="1"/>
</dbReference>
<proteinExistence type="predicted"/>
<comment type="caution">
    <text evidence="1">The sequence shown here is derived from an EMBL/GenBank/DDBJ whole genome shotgun (WGS) entry which is preliminary data.</text>
</comment>
<dbReference type="EMBL" id="JAHZUY010000013">
    <property type="protein sequence ID" value="MBW8269288.1"/>
    <property type="molecule type" value="Genomic_DNA"/>
</dbReference>
<dbReference type="Proteomes" id="UP001519924">
    <property type="component" value="Unassembled WGS sequence"/>
</dbReference>
<sequence>MSIIVALWLGTGRGGGGGTWVGSDTVVCADNIRHAFGPKWVVRAPWAIGVAGHLRAANVLFRGAETLLEGLSGPDEFALRARALLQADGFRGGAEERGPLDLAQTLLLARPGGVWAIGADFSILPVPAGTVWAEGSGREVALGAGHALLRAAEAEGRRVDGAAVLRHTLETAIALDITCGGEAWIRELAEPTHARAGGG</sequence>
<gene>
    <name evidence="1" type="ORF">K1J50_07280</name>
</gene>
<reference evidence="1 2" key="1">
    <citation type="submission" date="2021-08" db="EMBL/GenBank/DDBJ databases">
        <title>Caldovatus sediminis gen. nov., sp. nov., a moderately thermophilic bacterium isolated from a hot spring.</title>
        <authorList>
            <person name="Hu C.-J."/>
            <person name="Li W.-J."/>
            <person name="Xian W.-D."/>
        </authorList>
    </citation>
    <scope>NUCLEOTIDE SEQUENCE [LARGE SCALE GENOMIC DNA]</scope>
    <source>
        <strain evidence="1 2">SYSU G05006</strain>
    </source>
</reference>